<dbReference type="SMART" id="SM00534">
    <property type="entry name" value="MUTSac"/>
    <property type="match status" value="1"/>
</dbReference>
<dbReference type="Gene3D" id="1.10.1420.10">
    <property type="match status" value="2"/>
</dbReference>
<sequence>MDSSTVKMKQKSISAFFALTNQKDTEVPKSAQRKISAFFGNVKSDPTPNGDKATSAHMATPSGPHKGPARLPREFEVDAAGTPRTEPMAEDYGTTGTGSARAPAAGSINRTKAKRAFAAPGPAEATPNIARHAKAKNEGTTTSSTQGRRKRLRRIVVDEVEGNDAVEAGLEDDDLDKGDLKDNDYEASDSGSDEDFSADDESEEEDEVTESDGDQVATVGVKRRRSTKASASAKPGIRGAHAADTTPGRTATGCVRSNVLTTPCHGTMSRGPVTASAGVGGEELTFTSPGTLAPLSRACGSAVRSKSFGGGDIGTPLSSRSTQSAALADAPCHLQGISELTLGVSASMEGEAARFADRMATRFSFLHPDNIRDANRRRPDHPDYDLRTLFIPPNWFKEFKISEGQQQWWNFKAQNFDSVLLFKMGKFYEMFEMDAYVGVEVLGLTFMKGEQPHAGFPEVKYADMAERLARAGYRVVVVEQTETPDMLAKRNEQRKMQGKKQVNVVDRQKVAVLSRGTLVDAEMVASRPDASYVLAVAEVDVEGIEAAVGPAGAVRLGLCAVDAASGQILIGDFIDDEIRSALRTQLTALQPQELVLPRKSLSATTLRVLRNAVRDPRINIMRGISGDWSAEKTYQALRDAEYFTASTAAPMTHTASHTDPEKSHGVSDMEVDKVDAAGAPLRPGLDPLKQWPALLRSLVADGMSSRPAAMAALGGIIYFLRDALLDRAVLPLGRFEELPALAPGEGGASSGHVSDNVSGPLYMALNGAALENLEILENGDGGSAGTLLSVLDNCATPFGRRRLRQWLCRPLGRITDIEARQDAVAELMGNLAEAAGQARKLLTGVSDLERAVARLHASTVSGASGRDASNVILYEDAGKRKVAALTSVLKDLRAAYRALEKLRESLDNGSSELLRCIVIDRCHPAEVCAALEALEGATDWKEAAGSGRAVPEQGIDEEYDAAVDAVETVEQKMQAYLKEVRQRFGREVSLMSVNKDSNLLEVPDSLADKLGPEFHLVGNRKGYKRFTTNRLKGLVADYERALEVKEQVLSSILTRLLVEFASHKALWVAVIEAVADLDALMSLAAHALSSPDGGPMCRPKLIPSRVCNSGDGSELGPVFHAVALRHPAGISGRNNGAFVPNDVRLGGNLEGGPETAPSFIVLSGPNMGGKSTLLRQVCLSTVLAQIGAWVPAESLMLSPADAIFVRMGARDSIMTGQSTFFIELSETAAMLAKATKYSLVALDELGRGTATLDGAAVAGAVLQHLATTTGCRGLFATHYHHLSDEHAADPRVAVMHMACAVEGSADVAVQESFGTEPIDEVTFLYRLTRGACPKSYGTNVARLAGLPPRVVTRAAQVSARWNKEKQQVRNAETLVLGQLGDAPNMDSKPTVASTEVKSLLAFIMSWRLQSKSCDLAQLRRLQAEAAKLLGP</sequence>
<dbReference type="PANTHER" id="PTHR11361:SF148">
    <property type="entry name" value="DNA MISMATCH REPAIR PROTEIN MSH6"/>
    <property type="match status" value="1"/>
</dbReference>
<dbReference type="PANTHER" id="PTHR11361">
    <property type="entry name" value="DNA MISMATCH REPAIR PROTEIN MUTS FAMILY MEMBER"/>
    <property type="match status" value="1"/>
</dbReference>
<dbReference type="Proteomes" id="UP001165090">
    <property type="component" value="Unassembled WGS sequence"/>
</dbReference>
<dbReference type="SUPFAM" id="SSF52540">
    <property type="entry name" value="P-loop containing nucleoside triphosphate hydrolases"/>
    <property type="match status" value="1"/>
</dbReference>
<dbReference type="Pfam" id="PF01624">
    <property type="entry name" value="MutS_I"/>
    <property type="match status" value="1"/>
</dbReference>
<feature type="domain" description="DNA mismatch repair proteins mutS family" evidence="10">
    <location>
        <begin position="1157"/>
        <end position="1359"/>
    </location>
</feature>
<dbReference type="InterPro" id="IPR000432">
    <property type="entry name" value="DNA_mismatch_repair_MutS_C"/>
</dbReference>
<feature type="coiled-coil region" evidence="7">
    <location>
        <begin position="882"/>
        <end position="909"/>
    </location>
</feature>
<organism evidence="11 12">
    <name type="scientific">Volvox africanus</name>
    <dbReference type="NCBI Taxonomy" id="51714"/>
    <lineage>
        <taxon>Eukaryota</taxon>
        <taxon>Viridiplantae</taxon>
        <taxon>Chlorophyta</taxon>
        <taxon>core chlorophytes</taxon>
        <taxon>Chlorophyceae</taxon>
        <taxon>CS clade</taxon>
        <taxon>Chlamydomonadales</taxon>
        <taxon>Volvocaceae</taxon>
        <taxon>Volvox</taxon>
    </lineage>
</organism>
<dbReference type="Pfam" id="PF05192">
    <property type="entry name" value="MutS_III"/>
    <property type="match status" value="1"/>
</dbReference>
<proteinExistence type="inferred from homology"/>
<dbReference type="PIRSF" id="PIRSF037677">
    <property type="entry name" value="DNA_mis_repair_Msh6"/>
    <property type="match status" value="1"/>
</dbReference>
<evidence type="ECO:0000256" key="7">
    <source>
        <dbReference type="SAM" id="Coils"/>
    </source>
</evidence>
<comment type="caution">
    <text evidence="11">The sequence shown here is derived from an EMBL/GenBank/DDBJ whole genome shotgun (WGS) entry which is preliminary data.</text>
</comment>
<dbReference type="InterPro" id="IPR007696">
    <property type="entry name" value="DNA_mismatch_repair_MutS_core"/>
</dbReference>
<protein>
    <recommendedName>
        <fullName evidence="6">DNA mismatch repair protein</fullName>
    </recommendedName>
</protein>
<dbReference type="InterPro" id="IPR045076">
    <property type="entry name" value="MutS"/>
</dbReference>
<keyword evidence="4 6" id="KW-0067">ATP-binding</keyword>
<evidence type="ECO:0000256" key="8">
    <source>
        <dbReference type="SAM" id="MobiDB-lite"/>
    </source>
</evidence>
<dbReference type="InterPro" id="IPR007860">
    <property type="entry name" value="DNA_mmatch_repair_MutS_con_dom"/>
</dbReference>
<evidence type="ECO:0000256" key="4">
    <source>
        <dbReference type="ARBA" id="ARBA00022840"/>
    </source>
</evidence>
<keyword evidence="5 6" id="KW-0238">DNA-binding</keyword>
<keyword evidence="7" id="KW-0175">Coiled coil</keyword>
<dbReference type="Pfam" id="PF00488">
    <property type="entry name" value="MutS_V"/>
    <property type="match status" value="1"/>
</dbReference>
<comment type="similarity">
    <text evidence="1 6">Belongs to the DNA mismatch repair MutS family.</text>
</comment>
<dbReference type="Gene3D" id="3.40.50.300">
    <property type="entry name" value="P-loop containing nucleotide triphosphate hydrolases"/>
    <property type="match status" value="1"/>
</dbReference>
<gene>
    <name evidence="11" type="ORF">VaNZ11_010673</name>
</gene>
<feature type="region of interest" description="Disordered" evidence="8">
    <location>
        <begin position="39"/>
        <end position="249"/>
    </location>
</feature>
<dbReference type="Gene3D" id="3.30.420.110">
    <property type="entry name" value="MutS, connector domain"/>
    <property type="match status" value="1"/>
</dbReference>
<evidence type="ECO:0000256" key="1">
    <source>
        <dbReference type="ARBA" id="ARBA00006271"/>
    </source>
</evidence>
<evidence type="ECO:0000259" key="9">
    <source>
        <dbReference type="SMART" id="SM00533"/>
    </source>
</evidence>
<dbReference type="InterPro" id="IPR027417">
    <property type="entry name" value="P-loop_NTPase"/>
</dbReference>
<dbReference type="InterPro" id="IPR036187">
    <property type="entry name" value="DNA_mismatch_repair_MutS_sf"/>
</dbReference>
<keyword evidence="12" id="KW-1185">Reference proteome</keyword>
<name>A0ABQ5S9Y9_9CHLO</name>
<feature type="compositionally biased region" description="Acidic residues" evidence="8">
    <location>
        <begin position="185"/>
        <end position="213"/>
    </location>
</feature>
<dbReference type="InterPro" id="IPR007861">
    <property type="entry name" value="DNA_mismatch_repair_MutS_clamp"/>
</dbReference>
<dbReference type="SUPFAM" id="SSF55271">
    <property type="entry name" value="DNA repair protein MutS, domain I"/>
    <property type="match status" value="1"/>
</dbReference>
<accession>A0ABQ5S9Y9</accession>
<dbReference type="SMART" id="SM00533">
    <property type="entry name" value="MUTSd"/>
    <property type="match status" value="1"/>
</dbReference>
<dbReference type="SUPFAM" id="SSF48334">
    <property type="entry name" value="DNA repair protein MutS, domain III"/>
    <property type="match status" value="1"/>
</dbReference>
<reference evidence="11 12" key="1">
    <citation type="journal article" date="2023" name="IScience">
        <title>Expanded male sex-determining region conserved during the evolution of homothallism in the green alga Volvox.</title>
        <authorList>
            <person name="Yamamoto K."/>
            <person name="Matsuzaki R."/>
            <person name="Mahakham W."/>
            <person name="Heman W."/>
            <person name="Sekimoto H."/>
            <person name="Kawachi M."/>
            <person name="Minakuchi Y."/>
            <person name="Toyoda A."/>
            <person name="Nozaki H."/>
        </authorList>
    </citation>
    <scope>NUCLEOTIDE SEQUENCE [LARGE SCALE GENOMIC DNA]</scope>
    <source>
        <strain evidence="11 12">NIES-4468</strain>
    </source>
</reference>
<keyword evidence="6" id="KW-0234">DNA repair</keyword>
<evidence type="ECO:0000256" key="3">
    <source>
        <dbReference type="ARBA" id="ARBA00022763"/>
    </source>
</evidence>
<keyword evidence="2 6" id="KW-0547">Nucleotide-binding</keyword>
<dbReference type="InterPro" id="IPR036678">
    <property type="entry name" value="MutS_con_dom_sf"/>
</dbReference>
<feature type="compositionally biased region" description="Acidic residues" evidence="8">
    <location>
        <begin position="158"/>
        <end position="176"/>
    </location>
</feature>
<dbReference type="InterPro" id="IPR017261">
    <property type="entry name" value="DNA_mismatch_repair_MutS/MSH"/>
</dbReference>
<dbReference type="Gene3D" id="3.40.1170.10">
    <property type="entry name" value="DNA repair protein MutS, domain I"/>
    <property type="match status" value="1"/>
</dbReference>
<dbReference type="EMBL" id="BSDZ01000039">
    <property type="protein sequence ID" value="GLI66732.1"/>
    <property type="molecule type" value="Genomic_DNA"/>
</dbReference>
<evidence type="ECO:0000259" key="10">
    <source>
        <dbReference type="SMART" id="SM00534"/>
    </source>
</evidence>
<evidence type="ECO:0000256" key="2">
    <source>
        <dbReference type="ARBA" id="ARBA00022741"/>
    </source>
</evidence>
<keyword evidence="3 6" id="KW-0227">DNA damage</keyword>
<evidence type="ECO:0000313" key="11">
    <source>
        <dbReference type="EMBL" id="GLI66732.1"/>
    </source>
</evidence>
<dbReference type="Pfam" id="PF05188">
    <property type="entry name" value="MutS_II"/>
    <property type="match status" value="1"/>
</dbReference>
<comment type="function">
    <text evidence="6">Component of the post-replicative DNA mismatch repair system (MMR).</text>
</comment>
<evidence type="ECO:0000256" key="6">
    <source>
        <dbReference type="PIRNR" id="PIRNR037677"/>
    </source>
</evidence>
<dbReference type="InterPro" id="IPR016151">
    <property type="entry name" value="DNA_mismatch_repair_MutS_N"/>
</dbReference>
<dbReference type="Pfam" id="PF05190">
    <property type="entry name" value="MutS_IV"/>
    <property type="match status" value="1"/>
</dbReference>
<feature type="domain" description="DNA mismatch repair protein MutS core" evidence="9">
    <location>
        <begin position="782"/>
        <end position="1132"/>
    </location>
</feature>
<evidence type="ECO:0000256" key="5">
    <source>
        <dbReference type="ARBA" id="ARBA00023125"/>
    </source>
</evidence>
<evidence type="ECO:0000313" key="12">
    <source>
        <dbReference type="Proteomes" id="UP001165090"/>
    </source>
</evidence>
<dbReference type="InterPro" id="IPR007695">
    <property type="entry name" value="DNA_mismatch_repair_MutS-lik_N"/>
</dbReference>